<name>A0A1I6JIR4_9FIRM</name>
<reference evidence="1 2" key="1">
    <citation type="submission" date="2016-10" db="EMBL/GenBank/DDBJ databases">
        <authorList>
            <person name="de Groot N.N."/>
        </authorList>
    </citation>
    <scope>NUCLEOTIDE SEQUENCE [LARGE SCALE GENOMIC DNA]</scope>
    <source>
        <strain evidence="1 2">F</strain>
    </source>
</reference>
<dbReference type="AlphaFoldDB" id="A0A1I6JIR4"/>
<sequence length="53" mass="6117">MARKTKEVRELTVSSVGSYSTYGRRTAPMLLIALCKSCHSQIHARRGDRWHDR</sequence>
<gene>
    <name evidence="1" type="ORF">SAMN02910262_01545</name>
</gene>
<evidence type="ECO:0008006" key="3">
    <source>
        <dbReference type="Google" id="ProtNLM"/>
    </source>
</evidence>
<protein>
    <recommendedName>
        <fullName evidence="3">HNH endonuclease</fullName>
    </recommendedName>
</protein>
<proteinExistence type="predicted"/>
<evidence type="ECO:0000313" key="1">
    <source>
        <dbReference type="EMBL" id="SFR78821.1"/>
    </source>
</evidence>
<accession>A0A1I6JIR4</accession>
<evidence type="ECO:0000313" key="2">
    <source>
        <dbReference type="Proteomes" id="UP000214760"/>
    </source>
</evidence>
<organism evidence="1 2">
    <name type="scientific">[Clostridium] aminophilum</name>
    <dbReference type="NCBI Taxonomy" id="1526"/>
    <lineage>
        <taxon>Bacteria</taxon>
        <taxon>Bacillati</taxon>
        <taxon>Bacillota</taxon>
        <taxon>Clostridia</taxon>
        <taxon>Lachnospirales</taxon>
        <taxon>Lachnospiraceae</taxon>
    </lineage>
</organism>
<dbReference type="EMBL" id="FOZC01000008">
    <property type="protein sequence ID" value="SFR78821.1"/>
    <property type="molecule type" value="Genomic_DNA"/>
</dbReference>
<dbReference type="Proteomes" id="UP000214760">
    <property type="component" value="Unassembled WGS sequence"/>
</dbReference>